<accession>A0AAN9J4Q3</accession>
<protein>
    <submittedName>
        <fullName evidence="1">Uncharacterized protein</fullName>
    </submittedName>
</protein>
<evidence type="ECO:0000313" key="2">
    <source>
        <dbReference type="Proteomes" id="UP001372338"/>
    </source>
</evidence>
<dbReference type="Proteomes" id="UP001372338">
    <property type="component" value="Unassembled WGS sequence"/>
</dbReference>
<keyword evidence="2" id="KW-1185">Reference proteome</keyword>
<dbReference type="AlphaFoldDB" id="A0AAN9J4Q3"/>
<comment type="caution">
    <text evidence="1">The sequence shown here is derived from an EMBL/GenBank/DDBJ whole genome shotgun (WGS) entry which is preliminary data.</text>
</comment>
<gene>
    <name evidence="1" type="ORF">RIF29_06432</name>
</gene>
<proteinExistence type="predicted"/>
<sequence length="83" mass="9729">MIRARFRSSNRFKMYYLLLGYRTTIGGFNLSVCIVHELSTVYIKKMHISPSLTLFCGNIDPPFLDFLAMRTHPFVQVIHNIYI</sequence>
<name>A0AAN9J4Q3_CROPI</name>
<reference evidence="1 2" key="1">
    <citation type="submission" date="2024-01" db="EMBL/GenBank/DDBJ databases">
        <title>The genomes of 5 underutilized Papilionoideae crops provide insights into root nodulation and disease resistanc.</title>
        <authorList>
            <person name="Yuan L."/>
        </authorList>
    </citation>
    <scope>NUCLEOTIDE SEQUENCE [LARGE SCALE GENOMIC DNA]</scope>
    <source>
        <strain evidence="1">ZHUSHIDOU_FW_LH</strain>
        <tissue evidence="1">Leaf</tissue>
    </source>
</reference>
<dbReference type="EMBL" id="JAYWIO010000001">
    <property type="protein sequence ID" value="KAK7291358.1"/>
    <property type="molecule type" value="Genomic_DNA"/>
</dbReference>
<organism evidence="1 2">
    <name type="scientific">Crotalaria pallida</name>
    <name type="common">Smooth rattlebox</name>
    <name type="synonym">Crotalaria striata</name>
    <dbReference type="NCBI Taxonomy" id="3830"/>
    <lineage>
        <taxon>Eukaryota</taxon>
        <taxon>Viridiplantae</taxon>
        <taxon>Streptophyta</taxon>
        <taxon>Embryophyta</taxon>
        <taxon>Tracheophyta</taxon>
        <taxon>Spermatophyta</taxon>
        <taxon>Magnoliopsida</taxon>
        <taxon>eudicotyledons</taxon>
        <taxon>Gunneridae</taxon>
        <taxon>Pentapetalae</taxon>
        <taxon>rosids</taxon>
        <taxon>fabids</taxon>
        <taxon>Fabales</taxon>
        <taxon>Fabaceae</taxon>
        <taxon>Papilionoideae</taxon>
        <taxon>50 kb inversion clade</taxon>
        <taxon>genistoids sensu lato</taxon>
        <taxon>core genistoids</taxon>
        <taxon>Crotalarieae</taxon>
        <taxon>Crotalaria</taxon>
    </lineage>
</organism>
<evidence type="ECO:0000313" key="1">
    <source>
        <dbReference type="EMBL" id="KAK7291358.1"/>
    </source>
</evidence>